<evidence type="ECO:0000313" key="2">
    <source>
        <dbReference type="Proteomes" id="UP001219525"/>
    </source>
</evidence>
<protein>
    <submittedName>
        <fullName evidence="1">Uncharacterized protein</fullName>
    </submittedName>
</protein>
<organism evidence="1 2">
    <name type="scientific">Mycena pura</name>
    <dbReference type="NCBI Taxonomy" id="153505"/>
    <lineage>
        <taxon>Eukaryota</taxon>
        <taxon>Fungi</taxon>
        <taxon>Dikarya</taxon>
        <taxon>Basidiomycota</taxon>
        <taxon>Agaricomycotina</taxon>
        <taxon>Agaricomycetes</taxon>
        <taxon>Agaricomycetidae</taxon>
        <taxon>Agaricales</taxon>
        <taxon>Marasmiineae</taxon>
        <taxon>Mycenaceae</taxon>
        <taxon>Mycena</taxon>
    </lineage>
</organism>
<dbReference type="Proteomes" id="UP001219525">
    <property type="component" value="Unassembled WGS sequence"/>
</dbReference>
<sequence>MAMAASSPWPSSSLLAAGANGAAPTMIIAACHRHTIIDFRFEEVCCACAAVSLQACLLTAYIVQYAHPHSHPHSLTDTSCKTRSTPHCPLHTLSAARHSLYASRRLLPPALRTCPLRVTASNVPPSRNALTSHDLPPACSIDEHTDPEEMTSLQAGETDDSYIHWQQQCPKKVFLQEEVAPFHPGADLATQLARWGRLWHDRNRARFYAAEIVEGVEGLLYAAREGR</sequence>
<keyword evidence="2" id="KW-1185">Reference proteome</keyword>
<reference evidence="1" key="1">
    <citation type="submission" date="2023-03" db="EMBL/GenBank/DDBJ databases">
        <title>Massive genome expansion in bonnet fungi (Mycena s.s.) driven by repeated elements and novel gene families across ecological guilds.</title>
        <authorList>
            <consortium name="Lawrence Berkeley National Laboratory"/>
            <person name="Harder C.B."/>
            <person name="Miyauchi S."/>
            <person name="Viragh M."/>
            <person name="Kuo A."/>
            <person name="Thoen E."/>
            <person name="Andreopoulos B."/>
            <person name="Lu D."/>
            <person name="Skrede I."/>
            <person name="Drula E."/>
            <person name="Henrissat B."/>
            <person name="Morin E."/>
            <person name="Kohler A."/>
            <person name="Barry K."/>
            <person name="LaButti K."/>
            <person name="Morin E."/>
            <person name="Salamov A."/>
            <person name="Lipzen A."/>
            <person name="Mereny Z."/>
            <person name="Hegedus B."/>
            <person name="Baldrian P."/>
            <person name="Stursova M."/>
            <person name="Weitz H."/>
            <person name="Taylor A."/>
            <person name="Grigoriev I.V."/>
            <person name="Nagy L.G."/>
            <person name="Martin F."/>
            <person name="Kauserud H."/>
        </authorList>
    </citation>
    <scope>NUCLEOTIDE SEQUENCE</scope>
    <source>
        <strain evidence="1">9144</strain>
    </source>
</reference>
<comment type="caution">
    <text evidence="1">The sequence shown here is derived from an EMBL/GenBank/DDBJ whole genome shotgun (WGS) entry which is preliminary data.</text>
</comment>
<dbReference type="AlphaFoldDB" id="A0AAD6UYN5"/>
<gene>
    <name evidence="1" type="ORF">GGX14DRAFT_667723</name>
</gene>
<accession>A0AAD6UYN5</accession>
<proteinExistence type="predicted"/>
<name>A0AAD6UYN5_9AGAR</name>
<evidence type="ECO:0000313" key="1">
    <source>
        <dbReference type="EMBL" id="KAJ7197558.1"/>
    </source>
</evidence>
<dbReference type="EMBL" id="JARJCW010000077">
    <property type="protein sequence ID" value="KAJ7197558.1"/>
    <property type="molecule type" value="Genomic_DNA"/>
</dbReference>